<sequence>MATDPAAEANEAIRAFMRRREGRPLWPAERAEYEKLLAAWVIAIRDIAAAETAQRHPDDTSSPRTAVPPAPGPMEPACSRGSAGAHP</sequence>
<evidence type="ECO:0000256" key="1">
    <source>
        <dbReference type="SAM" id="MobiDB-lite"/>
    </source>
</evidence>
<evidence type="ECO:0000313" key="2">
    <source>
        <dbReference type="EMBL" id="GAA0463882.1"/>
    </source>
</evidence>
<feature type="region of interest" description="Disordered" evidence="1">
    <location>
        <begin position="51"/>
        <end position="87"/>
    </location>
</feature>
<evidence type="ECO:0000313" key="3">
    <source>
        <dbReference type="Proteomes" id="UP001500909"/>
    </source>
</evidence>
<comment type="caution">
    <text evidence="2">The sequence shown here is derived from an EMBL/GenBank/DDBJ whole genome shotgun (WGS) entry which is preliminary data.</text>
</comment>
<dbReference type="EMBL" id="BAAABY010000023">
    <property type="protein sequence ID" value="GAA0463882.1"/>
    <property type="molecule type" value="Genomic_DNA"/>
</dbReference>
<dbReference type="Proteomes" id="UP001500909">
    <property type="component" value="Unassembled WGS sequence"/>
</dbReference>
<name>A0ABN0ZZI3_9ACTN</name>
<accession>A0ABN0ZZI3</accession>
<reference evidence="2 3" key="1">
    <citation type="journal article" date="2019" name="Int. J. Syst. Evol. Microbiol.">
        <title>The Global Catalogue of Microorganisms (GCM) 10K type strain sequencing project: providing services to taxonomists for standard genome sequencing and annotation.</title>
        <authorList>
            <consortium name="The Broad Institute Genomics Platform"/>
            <consortium name="The Broad Institute Genome Sequencing Center for Infectious Disease"/>
            <person name="Wu L."/>
            <person name="Ma J."/>
        </authorList>
    </citation>
    <scope>NUCLEOTIDE SEQUENCE [LARGE SCALE GENOMIC DNA]</scope>
    <source>
        <strain evidence="2 3">JCM 4805</strain>
    </source>
</reference>
<keyword evidence="3" id="KW-1185">Reference proteome</keyword>
<organism evidence="2 3">
    <name type="scientific">Streptomyces olivaceiscleroticus</name>
    <dbReference type="NCBI Taxonomy" id="68245"/>
    <lineage>
        <taxon>Bacteria</taxon>
        <taxon>Bacillati</taxon>
        <taxon>Actinomycetota</taxon>
        <taxon>Actinomycetes</taxon>
        <taxon>Kitasatosporales</taxon>
        <taxon>Streptomycetaceae</taxon>
        <taxon>Streptomyces</taxon>
    </lineage>
</organism>
<protein>
    <submittedName>
        <fullName evidence="2">Uncharacterized protein</fullName>
    </submittedName>
</protein>
<gene>
    <name evidence="2" type="ORF">GCM10010361_29750</name>
</gene>
<proteinExistence type="predicted"/>
<dbReference type="RefSeq" id="WP_346095408.1">
    <property type="nucleotide sequence ID" value="NZ_BAAABY010000023.1"/>
</dbReference>